<dbReference type="Gene3D" id="3.55.50.30">
    <property type="match status" value="1"/>
</dbReference>
<dbReference type="OrthoDB" id="643766at2"/>
<feature type="domain" description="FecR protein" evidence="2">
    <location>
        <begin position="117"/>
        <end position="210"/>
    </location>
</feature>
<dbReference type="PIRSF" id="PIRSF018266">
    <property type="entry name" value="FecR"/>
    <property type="match status" value="1"/>
</dbReference>
<keyword evidence="1" id="KW-0472">Membrane</keyword>
<dbReference type="PANTHER" id="PTHR30273:SF2">
    <property type="entry name" value="PROTEIN FECR"/>
    <property type="match status" value="1"/>
</dbReference>
<dbReference type="Pfam" id="PF16344">
    <property type="entry name" value="FecR_C"/>
    <property type="match status" value="1"/>
</dbReference>
<feature type="domain" description="Protein FecR C-terminal" evidence="3">
    <location>
        <begin position="278"/>
        <end position="346"/>
    </location>
</feature>
<protein>
    <submittedName>
        <fullName evidence="4">FecR family protein</fullName>
    </submittedName>
</protein>
<keyword evidence="1" id="KW-1133">Transmembrane helix</keyword>
<dbReference type="InterPro" id="IPR032508">
    <property type="entry name" value="FecR_C"/>
</dbReference>
<dbReference type="RefSeq" id="WP_146269752.1">
    <property type="nucleotide sequence ID" value="NZ_VOEI01000002.1"/>
</dbReference>
<sequence length="351" mass="39828">MMHDDNIDELLIRYITNEATSAESAYVSKWINSHPENEQHFAQLYELWHQALVTDYASINTDQAYEEFRKQHLSKPVINKSNLFYSGFAFAALLILAFGIWIFSARKFPTEGEVKLVASKGKSRVFKLSDGTKIWLNGGSVLTVAKGFNAVNRTVSLSGEAFFEIEGKKSKLPFLVRTNKYAIRDIGTQFNIKAYPEDDTFEASVVQGEISIENGLSKNNEYNRIYLKAHQVLSASSDRSKNADTKLEQPDGRFQKIRIVQIQPEQQVNFVGWKNDVLAFDGNSLEEIAKTLDRRFGTVIVIEKERLKQIRYSGTFKHARSATEILEVIKETTEINYHQNVNNITIGGVGL</sequence>
<dbReference type="Pfam" id="PF04773">
    <property type="entry name" value="FecR"/>
    <property type="match status" value="1"/>
</dbReference>
<dbReference type="GO" id="GO:0016989">
    <property type="term" value="F:sigma factor antagonist activity"/>
    <property type="evidence" value="ECO:0007669"/>
    <property type="project" value="TreeGrafter"/>
</dbReference>
<keyword evidence="1" id="KW-0812">Transmembrane</keyword>
<dbReference type="InterPro" id="IPR012373">
    <property type="entry name" value="Ferrdict_sens_TM"/>
</dbReference>
<evidence type="ECO:0000259" key="2">
    <source>
        <dbReference type="Pfam" id="PF04773"/>
    </source>
</evidence>
<keyword evidence="5" id="KW-1185">Reference proteome</keyword>
<gene>
    <name evidence="4" type="ORF">FPZ42_06835</name>
</gene>
<reference evidence="4 5" key="1">
    <citation type="submission" date="2019-07" db="EMBL/GenBank/DDBJ databases">
        <authorList>
            <person name="Kim J."/>
        </authorList>
    </citation>
    <scope>NUCLEOTIDE SEQUENCE [LARGE SCALE GENOMIC DNA]</scope>
    <source>
        <strain evidence="4 5">MJ1a</strain>
    </source>
</reference>
<dbReference type="Gene3D" id="2.60.120.1440">
    <property type="match status" value="1"/>
</dbReference>
<feature type="transmembrane region" description="Helical" evidence="1">
    <location>
        <begin position="83"/>
        <end position="103"/>
    </location>
</feature>
<evidence type="ECO:0000259" key="3">
    <source>
        <dbReference type="Pfam" id="PF16344"/>
    </source>
</evidence>
<dbReference type="PANTHER" id="PTHR30273">
    <property type="entry name" value="PERIPLASMIC SIGNAL SENSOR AND SIGMA FACTOR ACTIVATOR FECR-RELATED"/>
    <property type="match status" value="1"/>
</dbReference>
<evidence type="ECO:0000313" key="4">
    <source>
        <dbReference type="EMBL" id="TWR26747.1"/>
    </source>
</evidence>
<proteinExistence type="predicted"/>
<dbReference type="AlphaFoldDB" id="A0A563U5W3"/>
<accession>A0A563U5W3</accession>
<dbReference type="InterPro" id="IPR006860">
    <property type="entry name" value="FecR"/>
</dbReference>
<evidence type="ECO:0000256" key="1">
    <source>
        <dbReference type="SAM" id="Phobius"/>
    </source>
</evidence>
<dbReference type="EMBL" id="VOEI01000002">
    <property type="protein sequence ID" value="TWR26747.1"/>
    <property type="molecule type" value="Genomic_DNA"/>
</dbReference>
<organism evidence="4 5">
    <name type="scientific">Mucilaginibacter achroorhodeus</name>
    <dbReference type="NCBI Taxonomy" id="2599294"/>
    <lineage>
        <taxon>Bacteria</taxon>
        <taxon>Pseudomonadati</taxon>
        <taxon>Bacteroidota</taxon>
        <taxon>Sphingobacteriia</taxon>
        <taxon>Sphingobacteriales</taxon>
        <taxon>Sphingobacteriaceae</taxon>
        <taxon>Mucilaginibacter</taxon>
    </lineage>
</organism>
<evidence type="ECO:0000313" key="5">
    <source>
        <dbReference type="Proteomes" id="UP000318010"/>
    </source>
</evidence>
<comment type="caution">
    <text evidence="4">The sequence shown here is derived from an EMBL/GenBank/DDBJ whole genome shotgun (WGS) entry which is preliminary data.</text>
</comment>
<name>A0A563U5W3_9SPHI</name>
<dbReference type="Proteomes" id="UP000318010">
    <property type="component" value="Unassembled WGS sequence"/>
</dbReference>